<sequence length="84" mass="9416">MIHDVSKDFQKDIKTGLLLVKSSTLFTSLHVHAVHLATCPRCSPRYVSTLFTSLRVHAVHLATCPRCSPRYVSTLFTSLRDDMG</sequence>
<evidence type="ECO:0000313" key="2">
    <source>
        <dbReference type="Proteomes" id="UP001283361"/>
    </source>
</evidence>
<comment type="caution">
    <text evidence="1">The sequence shown here is derived from an EMBL/GenBank/DDBJ whole genome shotgun (WGS) entry which is preliminary data.</text>
</comment>
<accession>A0AAE0ZBS1</accession>
<proteinExistence type="predicted"/>
<organism evidence="1 2">
    <name type="scientific">Elysia crispata</name>
    <name type="common">lettuce slug</name>
    <dbReference type="NCBI Taxonomy" id="231223"/>
    <lineage>
        <taxon>Eukaryota</taxon>
        <taxon>Metazoa</taxon>
        <taxon>Spiralia</taxon>
        <taxon>Lophotrochozoa</taxon>
        <taxon>Mollusca</taxon>
        <taxon>Gastropoda</taxon>
        <taxon>Heterobranchia</taxon>
        <taxon>Euthyneura</taxon>
        <taxon>Panpulmonata</taxon>
        <taxon>Sacoglossa</taxon>
        <taxon>Placobranchoidea</taxon>
        <taxon>Plakobranchidae</taxon>
        <taxon>Elysia</taxon>
    </lineage>
</organism>
<evidence type="ECO:0000313" key="1">
    <source>
        <dbReference type="EMBL" id="KAK3766240.1"/>
    </source>
</evidence>
<keyword evidence="2" id="KW-1185">Reference proteome</keyword>
<dbReference type="Proteomes" id="UP001283361">
    <property type="component" value="Unassembled WGS sequence"/>
</dbReference>
<gene>
    <name evidence="1" type="ORF">RRG08_057522</name>
</gene>
<name>A0AAE0ZBS1_9GAST</name>
<protein>
    <submittedName>
        <fullName evidence="1">Uncharacterized protein</fullName>
    </submittedName>
</protein>
<reference evidence="1" key="1">
    <citation type="journal article" date="2023" name="G3 (Bethesda)">
        <title>A reference genome for the long-term kleptoplast-retaining sea slug Elysia crispata morphotype clarki.</title>
        <authorList>
            <person name="Eastman K.E."/>
            <person name="Pendleton A.L."/>
            <person name="Shaikh M.A."/>
            <person name="Suttiyut T."/>
            <person name="Ogas R."/>
            <person name="Tomko P."/>
            <person name="Gavelis G."/>
            <person name="Widhalm J.R."/>
            <person name="Wisecaver J.H."/>
        </authorList>
    </citation>
    <scope>NUCLEOTIDE SEQUENCE</scope>
    <source>
        <strain evidence="1">ECLA1</strain>
    </source>
</reference>
<dbReference type="EMBL" id="JAWDGP010004245">
    <property type="protein sequence ID" value="KAK3766240.1"/>
    <property type="molecule type" value="Genomic_DNA"/>
</dbReference>
<dbReference type="AlphaFoldDB" id="A0AAE0ZBS1"/>